<evidence type="ECO:0000256" key="4">
    <source>
        <dbReference type="ARBA" id="ARBA00023015"/>
    </source>
</evidence>
<evidence type="ECO:0000256" key="1">
    <source>
        <dbReference type="ARBA" id="ARBA00004123"/>
    </source>
</evidence>
<evidence type="ECO:0000256" key="2">
    <source>
        <dbReference type="ARBA" id="ARBA00022737"/>
    </source>
</evidence>
<dbReference type="AlphaFoldDB" id="A0A4Q1BRL4"/>
<feature type="domain" description="Bromo" evidence="11">
    <location>
        <begin position="286"/>
        <end position="358"/>
    </location>
</feature>
<keyword evidence="3" id="KW-0156">Chromatin regulator</keyword>
<dbReference type="InParanoid" id="A0A4Q1BRL4"/>
<keyword evidence="4" id="KW-0805">Transcription regulation</keyword>
<gene>
    <name evidence="12" type="ORF">M231_02063</name>
</gene>
<keyword evidence="13" id="KW-1185">Reference proteome</keyword>
<evidence type="ECO:0000313" key="13">
    <source>
        <dbReference type="Proteomes" id="UP000289152"/>
    </source>
</evidence>
<comment type="caution">
    <text evidence="12">The sequence shown here is derived from an EMBL/GenBank/DDBJ whole genome shotgun (WGS) entry which is preliminary data.</text>
</comment>
<dbReference type="PROSITE" id="PS50014">
    <property type="entry name" value="BROMODOMAIN_2"/>
    <property type="match status" value="2"/>
</dbReference>
<feature type="compositionally biased region" description="Polar residues" evidence="10">
    <location>
        <begin position="395"/>
        <end position="409"/>
    </location>
</feature>
<dbReference type="VEuPathDB" id="FungiDB:TREMEDRAFT_68376"/>
<keyword evidence="7" id="KW-0539">Nucleus</keyword>
<dbReference type="STRING" id="5217.A0A4Q1BRL4"/>
<dbReference type="PROSITE" id="PS00633">
    <property type="entry name" value="BROMODOMAIN_1"/>
    <property type="match status" value="2"/>
</dbReference>
<evidence type="ECO:0000256" key="9">
    <source>
        <dbReference type="SAM" id="Coils"/>
    </source>
</evidence>
<dbReference type="GO" id="GO:0003682">
    <property type="term" value="F:chromatin binding"/>
    <property type="evidence" value="ECO:0007669"/>
    <property type="project" value="TreeGrafter"/>
</dbReference>
<dbReference type="InterPro" id="IPR018359">
    <property type="entry name" value="Bromodomain_CS"/>
</dbReference>
<evidence type="ECO:0000313" key="12">
    <source>
        <dbReference type="EMBL" id="RXK40608.1"/>
    </source>
</evidence>
<feature type="coiled-coil region" evidence="9">
    <location>
        <begin position="351"/>
        <end position="378"/>
    </location>
</feature>
<feature type="region of interest" description="Disordered" evidence="10">
    <location>
        <begin position="500"/>
        <end position="536"/>
    </location>
</feature>
<feature type="compositionally biased region" description="Basic and acidic residues" evidence="10">
    <location>
        <begin position="69"/>
        <end position="82"/>
    </location>
</feature>
<keyword evidence="9" id="KW-0175">Coiled coil</keyword>
<feature type="region of interest" description="Disordered" evidence="10">
    <location>
        <begin position="189"/>
        <end position="248"/>
    </location>
</feature>
<dbReference type="Pfam" id="PF00439">
    <property type="entry name" value="Bromodomain"/>
    <property type="match status" value="2"/>
</dbReference>
<dbReference type="GO" id="GO:0006338">
    <property type="term" value="P:chromatin remodeling"/>
    <property type="evidence" value="ECO:0007669"/>
    <property type="project" value="InterPro"/>
</dbReference>
<dbReference type="OrthoDB" id="6017at2759"/>
<dbReference type="SUPFAM" id="SSF47370">
    <property type="entry name" value="Bromodomain"/>
    <property type="match status" value="2"/>
</dbReference>
<dbReference type="SMART" id="SM00297">
    <property type="entry name" value="BROMO"/>
    <property type="match status" value="2"/>
</dbReference>
<evidence type="ECO:0000256" key="3">
    <source>
        <dbReference type="ARBA" id="ARBA00022853"/>
    </source>
</evidence>
<dbReference type="GO" id="GO:0006368">
    <property type="term" value="P:transcription elongation by RNA polymerase II"/>
    <property type="evidence" value="ECO:0007669"/>
    <property type="project" value="TreeGrafter"/>
</dbReference>
<evidence type="ECO:0000256" key="10">
    <source>
        <dbReference type="SAM" id="MobiDB-lite"/>
    </source>
</evidence>
<evidence type="ECO:0000256" key="5">
    <source>
        <dbReference type="ARBA" id="ARBA00023117"/>
    </source>
</evidence>
<evidence type="ECO:0000259" key="11">
    <source>
        <dbReference type="PROSITE" id="PS50014"/>
    </source>
</evidence>
<feature type="domain" description="Bromo" evidence="11">
    <location>
        <begin position="101"/>
        <end position="171"/>
    </location>
</feature>
<feature type="compositionally biased region" description="Basic and acidic residues" evidence="10">
    <location>
        <begin position="193"/>
        <end position="209"/>
    </location>
</feature>
<dbReference type="InterPro" id="IPR036427">
    <property type="entry name" value="Bromodomain-like_sf"/>
</dbReference>
<comment type="subcellular location">
    <subcellularLocation>
        <location evidence="1">Nucleus</location>
    </subcellularLocation>
</comment>
<keyword evidence="5 8" id="KW-0103">Bromodomain</keyword>
<reference evidence="12 13" key="1">
    <citation type="submission" date="2016-06" db="EMBL/GenBank/DDBJ databases">
        <title>Evolution of pathogenesis and genome organization in the Tremellales.</title>
        <authorList>
            <person name="Cuomo C."/>
            <person name="Litvintseva A."/>
            <person name="Heitman J."/>
            <person name="Chen Y."/>
            <person name="Sun S."/>
            <person name="Springer D."/>
            <person name="Dromer F."/>
            <person name="Young S."/>
            <person name="Zeng Q."/>
            <person name="Chapman S."/>
            <person name="Gujja S."/>
            <person name="Saif S."/>
            <person name="Birren B."/>
        </authorList>
    </citation>
    <scope>NUCLEOTIDE SEQUENCE [LARGE SCALE GENOMIC DNA]</scope>
    <source>
        <strain evidence="12 13">ATCC 28783</strain>
    </source>
</reference>
<dbReference type="PRINTS" id="PR00503">
    <property type="entry name" value="BROMODOMAIN"/>
</dbReference>
<dbReference type="GO" id="GO:0016586">
    <property type="term" value="C:RSC-type complex"/>
    <property type="evidence" value="ECO:0007669"/>
    <property type="project" value="InterPro"/>
</dbReference>
<evidence type="ECO:0000256" key="6">
    <source>
        <dbReference type="ARBA" id="ARBA00023163"/>
    </source>
</evidence>
<feature type="compositionally biased region" description="Polar residues" evidence="10">
    <location>
        <begin position="1"/>
        <end position="12"/>
    </location>
</feature>
<dbReference type="PANTHER" id="PTHR16062:SF21">
    <property type="entry name" value="CHROMATIN STRUCTURE-REMODELING COMPLEX SUBUNIT RSC1-RELATED"/>
    <property type="match status" value="1"/>
</dbReference>
<dbReference type="FunCoup" id="A0A4Q1BRL4">
    <property type="interactions" value="143"/>
</dbReference>
<feature type="region of interest" description="Disordered" evidence="10">
    <location>
        <begin position="395"/>
        <end position="425"/>
    </location>
</feature>
<dbReference type="PANTHER" id="PTHR16062">
    <property type="entry name" value="SWI/SNF-RELATED"/>
    <property type="match status" value="1"/>
</dbReference>
<accession>A0A4Q1BRL4</accession>
<keyword evidence="6" id="KW-0804">Transcription</keyword>
<dbReference type="InterPro" id="IPR037382">
    <property type="entry name" value="Rsc/polybromo"/>
</dbReference>
<dbReference type="CDD" id="cd04369">
    <property type="entry name" value="Bromodomain"/>
    <property type="match status" value="1"/>
</dbReference>
<dbReference type="Proteomes" id="UP000289152">
    <property type="component" value="Unassembled WGS sequence"/>
</dbReference>
<dbReference type="Gene3D" id="1.20.920.10">
    <property type="entry name" value="Bromodomain-like"/>
    <property type="match status" value="2"/>
</dbReference>
<proteinExistence type="predicted"/>
<protein>
    <recommendedName>
        <fullName evidence="11">Bromo domain-containing protein</fullName>
    </recommendedName>
</protein>
<evidence type="ECO:0000256" key="7">
    <source>
        <dbReference type="ARBA" id="ARBA00023242"/>
    </source>
</evidence>
<evidence type="ECO:0000256" key="8">
    <source>
        <dbReference type="PROSITE-ProRule" id="PRU00035"/>
    </source>
</evidence>
<keyword evidence="2" id="KW-0677">Repeat</keyword>
<name>A0A4Q1BRL4_TREME</name>
<feature type="region of interest" description="Disordered" evidence="10">
    <location>
        <begin position="1"/>
        <end position="83"/>
    </location>
</feature>
<organism evidence="12 13">
    <name type="scientific">Tremella mesenterica</name>
    <name type="common">Jelly fungus</name>
    <dbReference type="NCBI Taxonomy" id="5217"/>
    <lineage>
        <taxon>Eukaryota</taxon>
        <taxon>Fungi</taxon>
        <taxon>Dikarya</taxon>
        <taxon>Basidiomycota</taxon>
        <taxon>Agaricomycotina</taxon>
        <taxon>Tremellomycetes</taxon>
        <taxon>Tremellales</taxon>
        <taxon>Tremellaceae</taxon>
        <taxon>Tremella</taxon>
    </lineage>
</organism>
<dbReference type="EMBL" id="SDIL01000016">
    <property type="protein sequence ID" value="RXK40608.1"/>
    <property type="molecule type" value="Genomic_DNA"/>
</dbReference>
<dbReference type="InterPro" id="IPR001487">
    <property type="entry name" value="Bromodomain"/>
</dbReference>
<sequence>MSNDPQVASSTPSAPPDPVTATEASVSPSKTSDDAKLKLKKRRLGIDTSLIISDTRSKRRKTPTPEPEEEKKPEPDPKDPKRAKALGMQLYQKIMDSKDPKGEIMAEPFIKLPNKRQFPDYYQQIHKPISLEMVHEKLQQEAYQTLKEVCTDLGQICVNAKRYNVKQSLIFQFAKKIHKMIRTFYSNTITPGQKDESDSDGEHDLEPKTEPGSVSMEAKPSGDSRGDDEDGAGPSNHSAAGDTASEAAIRRENKRRGNYMREGPTVYKLVKPVFKAIREAKARDGSGRDIAGIFMTLPDRKDFEDYYKVIKNPICLTEIEASDRMLGRRYEKWEEFFEDVDLMINNAMIYNEDESEVYKDAEQIRDILEQNRVEVKDRSTKPVIPKMRLKASTVTPVRTGNLSGRNSISAEPHAGSPAYSHSPQSLPVSTPLPMMTPPVAPVPYLPALPPGVVTEDVVASLDRYPIYERQAWVNSLPPLAAQIYRQMAAALEARKRYTVPSTPPILADGPSSARRPPPSAERPPSNVSVENRAPPEPTIKYMDFTFASSSDEGDFRPTVRLHNLRGVVTHAVVVGSDTTEIELTAYISPPRKTDGDVTDVIESVPELSLRVNGSQGSLPRFVFAESDKERPRGSRWSVQMPVAKTDNRIEVIATKPGSMAETSTVLVLRQY</sequence>